<feature type="region of interest" description="Disordered" evidence="1">
    <location>
        <begin position="226"/>
        <end position="247"/>
    </location>
</feature>
<sequence>MIVTSALAAIAVCAVPVAAQAYEGQSLRQQYDRALVEAQDSRATLAHATGYAASVSYSTGDLPASMAIMVSSLQSQLAKADAIENRDAGELSNPSVDGNEGLSRTVTALDRESRDQNGTAQTIVQIVNDLGLYRDLKQTSDARKALDSALSAAQAAIDAPNWRTGDGQVKAALDALSEAVNAAGAVDRHDPAAMQQVTTALTNDMRALTEAIATYDAASNAAAASAAGDRNPAGESSSLSKLQSGQSASTRTAEGYTLAGDCYTAAECQASIDVAGRNQLHALHTPKGSTYYEIHNDHGGSSTWGKSTVTINGVTHNLGQWRPARYNSAGQPIEESEQGTYFQTCDANGKVWFAPVE</sequence>
<evidence type="ECO:0000256" key="2">
    <source>
        <dbReference type="SAM" id="SignalP"/>
    </source>
</evidence>
<proteinExistence type="predicted"/>
<dbReference type="AlphaFoldDB" id="A0A5M9ZCZ7"/>
<evidence type="ECO:0000313" key="3">
    <source>
        <dbReference type="EMBL" id="KAA8816495.1"/>
    </source>
</evidence>
<feature type="signal peptide" evidence="2">
    <location>
        <begin position="1"/>
        <end position="21"/>
    </location>
</feature>
<evidence type="ECO:0000313" key="4">
    <source>
        <dbReference type="Proteomes" id="UP000326060"/>
    </source>
</evidence>
<dbReference type="EMBL" id="RZJP01000002">
    <property type="protein sequence ID" value="KAA8816495.1"/>
    <property type="molecule type" value="Genomic_DNA"/>
</dbReference>
<gene>
    <name evidence="3" type="ORF">EMB92_06225</name>
</gene>
<name>A0A5M9ZCZ7_9BIFI</name>
<feature type="chain" id="PRO_5024417015" evidence="2">
    <location>
        <begin position="22"/>
        <end position="357"/>
    </location>
</feature>
<accession>A0A5M9ZCZ7</accession>
<evidence type="ECO:0000256" key="1">
    <source>
        <dbReference type="SAM" id="MobiDB-lite"/>
    </source>
</evidence>
<protein>
    <submittedName>
        <fullName evidence="3">Uncharacterized protein</fullName>
    </submittedName>
</protein>
<dbReference type="RefSeq" id="WP_150394162.1">
    <property type="nucleotide sequence ID" value="NZ_RZJP01000002.1"/>
</dbReference>
<comment type="caution">
    <text evidence="3">The sequence shown here is derived from an EMBL/GenBank/DDBJ whole genome shotgun (WGS) entry which is preliminary data.</text>
</comment>
<dbReference type="Proteomes" id="UP000326060">
    <property type="component" value="Unassembled WGS sequence"/>
</dbReference>
<keyword evidence="2" id="KW-0732">Signal</keyword>
<reference evidence="3 4" key="1">
    <citation type="journal article" date="2019" name="Syst. Appl. Microbiol.">
        <title>Characterization of Bifidobacterium species in feaces of the Egyptian fruit bat: Description of B. vespertilionis sp. nov. and B. rousetti sp. nov.</title>
        <authorList>
            <person name="Modesto M."/>
            <person name="Satti M."/>
            <person name="Watanabe K."/>
            <person name="Puglisi E."/>
            <person name="Morelli L."/>
            <person name="Huang C.-H."/>
            <person name="Liou J.-S."/>
            <person name="Miyashita M."/>
            <person name="Tamura T."/>
            <person name="Saito S."/>
            <person name="Mori K."/>
            <person name="Huang L."/>
            <person name="Sciavilla P."/>
            <person name="Sandri C."/>
            <person name="Spiezio C."/>
            <person name="Vitali F."/>
            <person name="Cavalieri D."/>
            <person name="Perpetuini G."/>
            <person name="Tofalo R."/>
            <person name="Bonetti A."/>
            <person name="Arita M."/>
            <person name="Mattarelli P."/>
        </authorList>
    </citation>
    <scope>NUCLEOTIDE SEQUENCE [LARGE SCALE GENOMIC DNA]</scope>
    <source>
        <strain evidence="3 4">RST27</strain>
    </source>
</reference>
<organism evidence="3 4">
    <name type="scientific">Bifidobacterium callitrichos</name>
    <dbReference type="NCBI Taxonomy" id="762209"/>
    <lineage>
        <taxon>Bacteria</taxon>
        <taxon>Bacillati</taxon>
        <taxon>Actinomycetota</taxon>
        <taxon>Actinomycetes</taxon>
        <taxon>Bifidobacteriales</taxon>
        <taxon>Bifidobacteriaceae</taxon>
        <taxon>Bifidobacterium</taxon>
    </lineage>
</organism>